<keyword evidence="7" id="KW-1185">Reference proteome</keyword>
<evidence type="ECO:0000313" key="7">
    <source>
        <dbReference type="Proteomes" id="UP001597097"/>
    </source>
</evidence>
<dbReference type="Pfam" id="PF03704">
    <property type="entry name" value="BTAD"/>
    <property type="match status" value="1"/>
</dbReference>
<dbReference type="PANTHER" id="PTHR35807">
    <property type="entry name" value="TRANSCRIPTIONAL REGULATOR REDD-RELATED"/>
    <property type="match status" value="1"/>
</dbReference>
<keyword evidence="1" id="KW-0805">Transcription regulation</keyword>
<accession>A0ABW4GEX1</accession>
<evidence type="ECO:0000313" key="6">
    <source>
        <dbReference type="EMBL" id="MFD1540924.1"/>
    </source>
</evidence>
<dbReference type="InterPro" id="IPR019734">
    <property type="entry name" value="TPR_rpt"/>
</dbReference>
<dbReference type="Proteomes" id="UP001597097">
    <property type="component" value="Unassembled WGS sequence"/>
</dbReference>
<organism evidence="6 7">
    <name type="scientific">Nonomuraea guangzhouensis</name>
    <dbReference type="NCBI Taxonomy" id="1291555"/>
    <lineage>
        <taxon>Bacteria</taxon>
        <taxon>Bacillati</taxon>
        <taxon>Actinomycetota</taxon>
        <taxon>Actinomycetes</taxon>
        <taxon>Streptosporangiales</taxon>
        <taxon>Streptosporangiaceae</taxon>
        <taxon>Nonomuraea</taxon>
    </lineage>
</organism>
<reference evidence="7" key="1">
    <citation type="journal article" date="2019" name="Int. J. Syst. Evol. Microbiol.">
        <title>The Global Catalogue of Microorganisms (GCM) 10K type strain sequencing project: providing services to taxonomists for standard genome sequencing and annotation.</title>
        <authorList>
            <consortium name="The Broad Institute Genomics Platform"/>
            <consortium name="The Broad Institute Genome Sequencing Center for Infectious Disease"/>
            <person name="Wu L."/>
            <person name="Ma J."/>
        </authorList>
    </citation>
    <scope>NUCLEOTIDE SEQUENCE [LARGE SCALE GENOMIC DNA]</scope>
    <source>
        <strain evidence="7">CGMCC 1.15399</strain>
    </source>
</reference>
<sequence length="1005" mass="107756">MEFRLLGPVEAWDGGRCLPLGGPKPRALLAALLLAAGKVLSSERLVDVLWGDEPPKSAHALVQTYVYSLRRTLAEGGDGSEVIETRLSGYAALFQPGQLDVESFEQLVADGRRQAVDGDHECAAESLRAALSMWRGSALDGIGHVLRGEAARLDETRLLVLEERLDAELALGRQAEAVGELTELVRAHPARERPRAQLMKALYRLGRQADALTVYHQGRQALADEQGVDPGTELQELYDAVLRADPALTSAPPPTQPGPGAVPAHLPRGVADFTGREKPLAELAALLGAASDTLTVCVISGKGGVGKSTLAVKVAHQVTPAYPDGQLYADLRGVTGSPAPALEVLGRFLRALGLPPAAIPETVPECVDAYRSAVSGKRLLVVLDDAGTEQQVRPLLPGSPTCAVLITARRRLAGLDGVRVNDLDVFDTEAGVDLLARIAGPARVHAEHEAAERIVRLCGHLPLALRTAGARLAARPHWPLATLALRLADERRRLDELTAGDLEVRASVGLSYRGLDDPAKRAFRLLGLLGVPDFASWVMAALLDVPEAVAEGVVDRLLDAQLLDHVAVDAVGQTRYRLHDLLRVYAAERAEAEEPPEERAAAVTRVLGGWLWLITRAAAAWPSGALALRREYTTARPVGADVPDGVAGDLLTWFNAESPALVVAVERAAAMNLHEVACEVAAALCSSSFWLDARFEEWRRTHESALEAARRAGDPLAEAILLVGLGQLRYRQDRYPEAQRFFRQALPLLRAGGDAHGQAVAITGIGTTCREQGDLAESLVHLRQAGDTFRALGDDAGIAHVNRLAGSVLLEQGEFAGAHALLDDALAAFRRLGSGRGEGLTLRSIGLVHRAVGELDRARALCARAVVLLREAGDPLMTAYAVQALAKTRIRLGGDAGVLPELRDALRVCERHGDRFGMALVERTIGESHLARGRYALAEEHLRRAVEAWERLDLPLFRARTLRDLAAVREATGNGPSAESLRAEAVAVFAKFGTREHGELGRSRV</sequence>
<keyword evidence="3" id="KW-0804">Transcription</keyword>
<dbReference type="Pfam" id="PF00931">
    <property type="entry name" value="NB-ARC"/>
    <property type="match status" value="1"/>
</dbReference>
<proteinExistence type="predicted"/>
<dbReference type="SMART" id="SM00028">
    <property type="entry name" value="TPR"/>
    <property type="match status" value="4"/>
</dbReference>
<keyword evidence="2 4" id="KW-0238">DNA-binding</keyword>
<feature type="DNA-binding region" description="OmpR/PhoB-type" evidence="4">
    <location>
        <begin position="1"/>
        <end position="94"/>
    </location>
</feature>
<evidence type="ECO:0000256" key="2">
    <source>
        <dbReference type="ARBA" id="ARBA00023125"/>
    </source>
</evidence>
<evidence type="ECO:0000256" key="4">
    <source>
        <dbReference type="PROSITE-ProRule" id="PRU01091"/>
    </source>
</evidence>
<gene>
    <name evidence="6" type="ORF">ACFSJ0_27970</name>
</gene>
<protein>
    <submittedName>
        <fullName evidence="6">BTAD domain-containing putative transcriptional regulator</fullName>
    </submittedName>
</protein>
<dbReference type="CDD" id="cd15831">
    <property type="entry name" value="BTAD"/>
    <property type="match status" value="1"/>
</dbReference>
<name>A0ABW4GEX1_9ACTN</name>
<dbReference type="SMART" id="SM00862">
    <property type="entry name" value="Trans_reg_C"/>
    <property type="match status" value="1"/>
</dbReference>
<feature type="domain" description="OmpR/PhoB-type" evidence="5">
    <location>
        <begin position="1"/>
        <end position="94"/>
    </location>
</feature>
<dbReference type="RefSeq" id="WP_219532365.1">
    <property type="nucleotide sequence ID" value="NZ_JAHKRM010000014.1"/>
</dbReference>
<evidence type="ECO:0000259" key="5">
    <source>
        <dbReference type="PROSITE" id="PS51755"/>
    </source>
</evidence>
<dbReference type="InterPro" id="IPR005158">
    <property type="entry name" value="BTAD"/>
</dbReference>
<dbReference type="Pfam" id="PF00486">
    <property type="entry name" value="Trans_reg_C"/>
    <property type="match status" value="1"/>
</dbReference>
<dbReference type="Pfam" id="PF13424">
    <property type="entry name" value="TPR_12"/>
    <property type="match status" value="2"/>
</dbReference>
<dbReference type="InterPro" id="IPR002182">
    <property type="entry name" value="NB-ARC"/>
</dbReference>
<comment type="caution">
    <text evidence="6">The sequence shown here is derived from an EMBL/GenBank/DDBJ whole genome shotgun (WGS) entry which is preliminary data.</text>
</comment>
<dbReference type="InterPro" id="IPR001867">
    <property type="entry name" value="OmpR/PhoB-type_DNA-bd"/>
</dbReference>
<dbReference type="EMBL" id="JBHUCM010000020">
    <property type="protein sequence ID" value="MFD1540924.1"/>
    <property type="molecule type" value="Genomic_DNA"/>
</dbReference>
<dbReference type="InterPro" id="IPR051677">
    <property type="entry name" value="AfsR-DnrI-RedD_regulator"/>
</dbReference>
<dbReference type="PANTHER" id="PTHR35807:SF1">
    <property type="entry name" value="TRANSCRIPTIONAL REGULATOR REDD"/>
    <property type="match status" value="1"/>
</dbReference>
<evidence type="ECO:0000256" key="3">
    <source>
        <dbReference type="ARBA" id="ARBA00023163"/>
    </source>
</evidence>
<evidence type="ECO:0000256" key="1">
    <source>
        <dbReference type="ARBA" id="ARBA00023015"/>
    </source>
</evidence>
<dbReference type="SMART" id="SM01043">
    <property type="entry name" value="BTAD"/>
    <property type="match status" value="1"/>
</dbReference>
<dbReference type="PROSITE" id="PS51755">
    <property type="entry name" value="OMPR_PHOB"/>
    <property type="match status" value="1"/>
</dbReference>